<dbReference type="Pfam" id="PF02566">
    <property type="entry name" value="OsmC"/>
    <property type="match status" value="1"/>
</dbReference>
<reference evidence="2" key="1">
    <citation type="submission" date="2015-01" db="EMBL/GenBank/DDBJ databases">
        <title>Flavisolibacter sp./LCS9/ whole genome sequencing.</title>
        <authorList>
            <person name="Kim M.K."/>
            <person name="Srinivasan S."/>
            <person name="Lee J.-J."/>
        </authorList>
    </citation>
    <scope>NUCLEOTIDE SEQUENCE [LARGE SCALE GENOMIC DNA]</scope>
    <source>
        <strain evidence="2">LCS9</strain>
    </source>
</reference>
<dbReference type="PANTHER" id="PTHR34352">
    <property type="entry name" value="PROTEIN YHFA"/>
    <property type="match status" value="1"/>
</dbReference>
<dbReference type="AlphaFoldDB" id="A0A172TVH9"/>
<dbReference type="EMBL" id="CP011390">
    <property type="protein sequence ID" value="ANE50978.1"/>
    <property type="molecule type" value="Genomic_DNA"/>
</dbReference>
<dbReference type="SUPFAM" id="SSF82784">
    <property type="entry name" value="OsmC-like"/>
    <property type="match status" value="1"/>
</dbReference>
<dbReference type="PANTHER" id="PTHR34352:SF1">
    <property type="entry name" value="PROTEIN YHFA"/>
    <property type="match status" value="1"/>
</dbReference>
<dbReference type="Proteomes" id="UP000077177">
    <property type="component" value="Chromosome"/>
</dbReference>
<gene>
    <name evidence="1" type="ORF">SY85_11155</name>
</gene>
<dbReference type="InterPro" id="IPR015946">
    <property type="entry name" value="KH_dom-like_a/b"/>
</dbReference>
<name>A0A172TVH9_9BACT</name>
<dbReference type="RefSeq" id="WP_066404506.1">
    <property type="nucleotide sequence ID" value="NZ_CP011390.1"/>
</dbReference>
<dbReference type="Gene3D" id="3.30.300.20">
    <property type="match status" value="1"/>
</dbReference>
<dbReference type="InterPro" id="IPR003718">
    <property type="entry name" value="OsmC/Ohr_fam"/>
</dbReference>
<organism evidence="1 2">
    <name type="scientific">Flavisolibacter tropicus</name>
    <dbReference type="NCBI Taxonomy" id="1492898"/>
    <lineage>
        <taxon>Bacteria</taxon>
        <taxon>Pseudomonadati</taxon>
        <taxon>Bacteroidota</taxon>
        <taxon>Chitinophagia</taxon>
        <taxon>Chitinophagales</taxon>
        <taxon>Chitinophagaceae</taxon>
        <taxon>Flavisolibacter</taxon>
    </lineage>
</organism>
<dbReference type="OrthoDB" id="9804010at2"/>
<proteinExistence type="predicted"/>
<dbReference type="KEGG" id="fla:SY85_11155"/>
<dbReference type="STRING" id="1492898.SY85_11155"/>
<protein>
    <recommendedName>
        <fullName evidence="3">Osmotically inducible protein OsmC</fullName>
    </recommendedName>
</protein>
<accession>A0A172TVH9</accession>
<evidence type="ECO:0008006" key="3">
    <source>
        <dbReference type="Google" id="ProtNLM"/>
    </source>
</evidence>
<evidence type="ECO:0000313" key="1">
    <source>
        <dbReference type="EMBL" id="ANE50978.1"/>
    </source>
</evidence>
<evidence type="ECO:0000313" key="2">
    <source>
        <dbReference type="Proteomes" id="UP000077177"/>
    </source>
</evidence>
<sequence length="133" mass="14704">MKTNTIWKGGQAFESTQHNNSKIEMDGNHGFSPKALLLSGLAGCSGIDVVDILEKMRVPFADLQIEAEADQTEEFPRVFKDIHLNFSVVTGEENRDKVIKAIDLSLEKYCGVAAMLKKNSKIAYTLTIQTEAV</sequence>
<keyword evidence="2" id="KW-1185">Reference proteome</keyword>
<reference evidence="1 2" key="2">
    <citation type="journal article" date="2016" name="Int. J. Syst. Evol. Microbiol.">
        <title>Flavisolibacter tropicus sp. nov., isolated from tropical soil.</title>
        <authorList>
            <person name="Lee J.J."/>
            <person name="Kang M.S."/>
            <person name="Kim G.S."/>
            <person name="Lee C.S."/>
            <person name="Lim S."/>
            <person name="Lee J."/>
            <person name="Roh S.H."/>
            <person name="Kang H."/>
            <person name="Ha J.M."/>
            <person name="Bae S."/>
            <person name="Jung H.Y."/>
            <person name="Kim M.K."/>
        </authorList>
    </citation>
    <scope>NUCLEOTIDE SEQUENCE [LARGE SCALE GENOMIC DNA]</scope>
    <source>
        <strain evidence="1 2">LCS9</strain>
    </source>
</reference>
<dbReference type="InterPro" id="IPR036102">
    <property type="entry name" value="OsmC/Ohrsf"/>
</dbReference>